<feature type="transmembrane region" description="Helical" evidence="1">
    <location>
        <begin position="36"/>
        <end position="53"/>
    </location>
</feature>
<sequence length="70" mass="8102">MDWFNRFRNYGFWVSFSAYVFILLQALGFEIIEQQYLQIVNAGLGILVLLGIVNNPTTDNKGFFDDDEGF</sequence>
<evidence type="ECO:0000256" key="1">
    <source>
        <dbReference type="SAM" id="Phobius"/>
    </source>
</evidence>
<protein>
    <submittedName>
        <fullName evidence="2">Putative membrane protein</fullName>
    </submittedName>
</protein>
<dbReference type="Proteomes" id="UP000294937">
    <property type="component" value="Unassembled WGS sequence"/>
</dbReference>
<proteinExistence type="predicted"/>
<evidence type="ECO:0000313" key="3">
    <source>
        <dbReference type="Proteomes" id="UP000294937"/>
    </source>
</evidence>
<dbReference type="OrthoDB" id="1922895at2"/>
<gene>
    <name evidence="2" type="ORF">EDD58_101479</name>
</gene>
<dbReference type="Pfam" id="PF04531">
    <property type="entry name" value="Phage_holin_1"/>
    <property type="match status" value="1"/>
</dbReference>
<reference evidence="2 3" key="1">
    <citation type="submission" date="2019-03" db="EMBL/GenBank/DDBJ databases">
        <title>Genomic Encyclopedia of Type Strains, Phase IV (KMG-IV): sequencing the most valuable type-strain genomes for metagenomic binning, comparative biology and taxonomic classification.</title>
        <authorList>
            <person name="Goeker M."/>
        </authorList>
    </citation>
    <scope>NUCLEOTIDE SEQUENCE [LARGE SCALE GENOMIC DNA]</scope>
    <source>
        <strain evidence="2 3">DSM 45707</strain>
    </source>
</reference>
<feature type="transmembrane region" description="Helical" evidence="1">
    <location>
        <begin position="12"/>
        <end position="29"/>
    </location>
</feature>
<dbReference type="RefSeq" id="WP_131923216.1">
    <property type="nucleotide sequence ID" value="NZ_SMAG01000001.1"/>
</dbReference>
<comment type="caution">
    <text evidence="2">The sequence shown here is derived from an EMBL/GenBank/DDBJ whole genome shotgun (WGS) entry which is preliminary data.</text>
</comment>
<dbReference type="AlphaFoldDB" id="A0A4R3LER0"/>
<dbReference type="InterPro" id="IPR006485">
    <property type="entry name" value="Phage-like_holin"/>
</dbReference>
<accession>A0A4R3LER0</accession>
<keyword evidence="1" id="KW-0472">Membrane</keyword>
<name>A0A4R3LER0_9BACL</name>
<keyword evidence="1" id="KW-0812">Transmembrane</keyword>
<organism evidence="2 3">
    <name type="scientific">Hazenella coriacea</name>
    <dbReference type="NCBI Taxonomy" id="1179467"/>
    <lineage>
        <taxon>Bacteria</taxon>
        <taxon>Bacillati</taxon>
        <taxon>Bacillota</taxon>
        <taxon>Bacilli</taxon>
        <taxon>Bacillales</taxon>
        <taxon>Thermoactinomycetaceae</taxon>
        <taxon>Hazenella</taxon>
    </lineage>
</organism>
<keyword evidence="3" id="KW-1185">Reference proteome</keyword>
<evidence type="ECO:0000313" key="2">
    <source>
        <dbReference type="EMBL" id="TCS96834.1"/>
    </source>
</evidence>
<dbReference type="EMBL" id="SMAG01000001">
    <property type="protein sequence ID" value="TCS96834.1"/>
    <property type="molecule type" value="Genomic_DNA"/>
</dbReference>
<keyword evidence="1" id="KW-1133">Transmembrane helix</keyword>